<evidence type="ECO:0008006" key="4">
    <source>
        <dbReference type="Google" id="ProtNLM"/>
    </source>
</evidence>
<keyword evidence="1" id="KW-0175">Coiled coil</keyword>
<dbReference type="Proteomes" id="UP000829069">
    <property type="component" value="Chromosome"/>
</dbReference>
<dbReference type="RefSeq" id="WP_241914701.1">
    <property type="nucleotide sequence ID" value="NZ_CP093326.1"/>
</dbReference>
<gene>
    <name evidence="2" type="ORF">MNQ99_05435</name>
</gene>
<proteinExistence type="predicted"/>
<feature type="coiled-coil region" evidence="1">
    <location>
        <begin position="73"/>
        <end position="107"/>
    </location>
</feature>
<keyword evidence="3" id="KW-1185">Reference proteome</keyword>
<evidence type="ECO:0000256" key="1">
    <source>
        <dbReference type="SAM" id="Coils"/>
    </source>
</evidence>
<accession>A0ABY3W8V5</accession>
<reference evidence="2 3" key="1">
    <citation type="submission" date="2022-03" db="EMBL/GenBank/DDBJ databases">
        <title>Isotopic signatures of nitrous oxide derived from detoxification processes.</title>
        <authorList>
            <person name="Behrendt U."/>
            <person name="Buchen C."/>
            <person name="Well R."/>
            <person name="Ulrich A."/>
            <person name="Rohe L."/>
            <person name="Kolb S."/>
            <person name="Schloter M."/>
            <person name="Horn M.A."/>
            <person name="Augustin J."/>
        </authorList>
    </citation>
    <scope>NUCLEOTIDE SEQUENCE [LARGE SCALE GENOMIC DNA]</scope>
    <source>
        <strain evidence="2 3">S4-C24</strain>
    </source>
</reference>
<name>A0ABY3W8V5_9MICC</name>
<protein>
    <recommendedName>
        <fullName evidence="4">Flagellar protein FlgN</fullName>
    </recommendedName>
</protein>
<sequence length="123" mass="13535">MPANDTENVTENVTENAASDLRRWIEVLDELELMLATAAEAASEGEEPDASRRTAVVLWKAPQGLGPIPNELVERATKLAATQQEAIRELRADMRQNRQEMAFLDAVPSRGASDRSVYLDVNG</sequence>
<dbReference type="EMBL" id="CP093326">
    <property type="protein sequence ID" value="UNK46797.1"/>
    <property type="molecule type" value="Genomic_DNA"/>
</dbReference>
<evidence type="ECO:0000313" key="2">
    <source>
        <dbReference type="EMBL" id="UNK46797.1"/>
    </source>
</evidence>
<evidence type="ECO:0000313" key="3">
    <source>
        <dbReference type="Proteomes" id="UP000829069"/>
    </source>
</evidence>
<organism evidence="2 3">
    <name type="scientific">Arthrobacter sulfonylureivorans</name>
    <dbReference type="NCBI Taxonomy" id="2486855"/>
    <lineage>
        <taxon>Bacteria</taxon>
        <taxon>Bacillati</taxon>
        <taxon>Actinomycetota</taxon>
        <taxon>Actinomycetes</taxon>
        <taxon>Micrococcales</taxon>
        <taxon>Micrococcaceae</taxon>
        <taxon>Arthrobacter</taxon>
    </lineage>
</organism>